<dbReference type="EMBL" id="AP023439">
    <property type="protein sequence ID" value="BCL18278.1"/>
    <property type="molecule type" value="Genomic_DNA"/>
</dbReference>
<evidence type="ECO:0000313" key="2">
    <source>
        <dbReference type="Proteomes" id="UP000516373"/>
    </source>
</evidence>
<protein>
    <submittedName>
        <fullName evidence="1">Uncharacterized protein</fullName>
    </submittedName>
</protein>
<reference evidence="1 2" key="1">
    <citation type="journal article" date="2014" name="Int. J. Syst. Evol. Microbiol.">
        <title>Complete genome sequence of Corynebacterium casei LMG S-19264T (=DSM 44701T), isolated from a smear-ripened cheese.</title>
        <authorList>
            <consortium name="US DOE Joint Genome Institute (JGI-PGF)"/>
            <person name="Walter F."/>
            <person name="Albersmeier A."/>
            <person name="Kalinowski J."/>
            <person name="Ruckert C."/>
        </authorList>
    </citation>
    <scope>NUCLEOTIDE SEQUENCE [LARGE SCALE GENOMIC DNA]</scope>
    <source>
        <strain evidence="1 2">JCM 4255</strain>
    </source>
</reference>
<evidence type="ECO:0000313" key="1">
    <source>
        <dbReference type="EMBL" id="BCL18278.1"/>
    </source>
</evidence>
<organism evidence="1 2">
    <name type="scientific">Streptomyces tuirus</name>
    <dbReference type="NCBI Taxonomy" id="68278"/>
    <lineage>
        <taxon>Bacteria</taxon>
        <taxon>Bacillati</taxon>
        <taxon>Actinomycetota</taxon>
        <taxon>Actinomycetes</taxon>
        <taxon>Kitasatosporales</taxon>
        <taxon>Streptomycetaceae</taxon>
        <taxon>Streptomyces</taxon>
    </lineage>
</organism>
<dbReference type="KEGG" id="stui:GCM10017668_01210"/>
<dbReference type="Proteomes" id="UP000516373">
    <property type="component" value="Chromosome"/>
</dbReference>
<accession>A0A7G1N5D7</accession>
<proteinExistence type="predicted"/>
<dbReference type="AlphaFoldDB" id="A0A7G1N5D7"/>
<sequence>MWAGAGGVTVGVVTLMNVLVDFAQTGRIGPLHCGMPLSEAEALLGPGRPHPAIRLRGPDIDGYPYAWNGLELAITRRLVSEISIRLSPGSTTKLPPLVLPESELYPSTVLREDLIAGLDAVGCDHEVNDRLTFGEQSSILSRPAGVCAVFFPPGRGDHSSHHHHRLGVIYKHTA</sequence>
<gene>
    <name evidence="1" type="ORF">GCM10017668_01210</name>
</gene>
<name>A0A7G1N5D7_9ACTN</name>